<reference evidence="2" key="2">
    <citation type="submission" date="2013-10" db="EMBL/GenBank/DDBJ databases">
        <authorList>
            <person name="Aslett M."/>
        </authorList>
    </citation>
    <scope>NUCLEOTIDE SEQUENCE [LARGE SCALE GENOMIC DNA]</scope>
    <source>
        <strain evidence="2">Houghton</strain>
    </source>
</reference>
<dbReference type="EMBL" id="HG681541">
    <property type="protein sequence ID" value="CDJ28763.1"/>
    <property type="molecule type" value="Genomic_DNA"/>
</dbReference>
<name>U6JZ16_9EIME</name>
<evidence type="ECO:0000256" key="1">
    <source>
        <dbReference type="SAM" id="MobiDB-lite"/>
    </source>
</evidence>
<dbReference type="RefSeq" id="XP_013351337.1">
    <property type="nucleotide sequence ID" value="XM_013495883.1"/>
</dbReference>
<accession>U6JZ16</accession>
<proteinExistence type="predicted"/>
<keyword evidence="3" id="KW-1185">Reference proteome</keyword>
<reference evidence="2" key="1">
    <citation type="submission" date="2013-10" db="EMBL/GenBank/DDBJ databases">
        <title>Genomic analysis of the causative agents of coccidiosis in chickens.</title>
        <authorList>
            <person name="Reid A.J."/>
            <person name="Blake D."/>
            <person name="Billington K."/>
            <person name="Browne H."/>
            <person name="Dunn M."/>
            <person name="Hung S."/>
            <person name="Kawahara F."/>
            <person name="Miranda-Saavedra D."/>
            <person name="Mourier T."/>
            <person name="Nagra H."/>
            <person name="Otto T.D."/>
            <person name="Rawlings N."/>
            <person name="Sanchez A."/>
            <person name="Sanders M."/>
            <person name="Subramaniam C."/>
            <person name="Tay Y."/>
            <person name="Dear P."/>
            <person name="Doerig C."/>
            <person name="Gruber A."/>
            <person name="Parkinson J."/>
            <person name="Shirley M."/>
            <person name="Wan K.L."/>
            <person name="Berriman M."/>
            <person name="Tomley F."/>
            <person name="Pain A."/>
        </authorList>
    </citation>
    <scope>NUCLEOTIDE SEQUENCE [LARGE SCALE GENOMIC DNA]</scope>
    <source>
        <strain evidence="2">Houghton</strain>
    </source>
</reference>
<evidence type="ECO:0000313" key="3">
    <source>
        <dbReference type="Proteomes" id="UP000030744"/>
    </source>
</evidence>
<sequence length="121" mass="14245">MKELRKLEQGELPIERYERKYHSLVHRSPLVDRKLLYNWFIEDLLPRKRRSATSWTRKKEMRAERVELAHMEYPRGKNATSTALTEEEDSKYGKDLDSEPVDTEVVNPRPAESGQEAVTDS</sequence>
<dbReference type="GeneID" id="25376630"/>
<gene>
    <name evidence="2" type="ORF">EMH_0016910</name>
</gene>
<dbReference type="AlphaFoldDB" id="U6JZ16"/>
<organism evidence="2 3">
    <name type="scientific">Eimeria mitis</name>
    <dbReference type="NCBI Taxonomy" id="44415"/>
    <lineage>
        <taxon>Eukaryota</taxon>
        <taxon>Sar</taxon>
        <taxon>Alveolata</taxon>
        <taxon>Apicomplexa</taxon>
        <taxon>Conoidasida</taxon>
        <taxon>Coccidia</taxon>
        <taxon>Eucoccidiorida</taxon>
        <taxon>Eimeriorina</taxon>
        <taxon>Eimeriidae</taxon>
        <taxon>Eimeria</taxon>
    </lineage>
</organism>
<evidence type="ECO:0000313" key="2">
    <source>
        <dbReference type="EMBL" id="CDJ28763.1"/>
    </source>
</evidence>
<feature type="region of interest" description="Disordered" evidence="1">
    <location>
        <begin position="69"/>
        <end position="121"/>
    </location>
</feature>
<dbReference type="Proteomes" id="UP000030744">
    <property type="component" value="Unassembled WGS sequence"/>
</dbReference>
<protein>
    <submittedName>
        <fullName evidence="2">Uncharacterized protein</fullName>
    </submittedName>
</protein>
<dbReference type="VEuPathDB" id="ToxoDB:EMH_0016910"/>